<sequence>MERNHLYLYRIFNEVAKTGNFTNAAKELYLSQPAVSSAINNLEATLKTKLFVRKSRGVELTNEGRTFYNHIKSAFHILEKGTNEVMKESTSKKLSIGVSTTMCHHVVRPFLKDFIEEFPHLDISLLNQSSFETYKMLESYELDIGIVTASPLEKKDLKHYLFMSIEFIFVATPSYLASLEGKDAKSLEDYFELGKIMMLNKVHPLRQSLDHTFYKRGIKINNKLEVSNMDLLIDFAKMGIGIGFVIRNFVKDQLDNGELVELALEIPQVYSRFALVYNEIPELTGSSKIFIDKFKEKYKLIN</sequence>
<dbReference type="EMBL" id="JAUSUA010000006">
    <property type="protein sequence ID" value="MDQ0208576.1"/>
    <property type="molecule type" value="Genomic_DNA"/>
</dbReference>
<dbReference type="InterPro" id="IPR036390">
    <property type="entry name" value="WH_DNA-bd_sf"/>
</dbReference>
<gene>
    <name evidence="6" type="ORF">J2S05_003388</name>
</gene>
<proteinExistence type="inferred from homology"/>
<dbReference type="InterPro" id="IPR000847">
    <property type="entry name" value="LysR_HTH_N"/>
</dbReference>
<dbReference type="PRINTS" id="PR00039">
    <property type="entry name" value="HTHLYSR"/>
</dbReference>
<name>A0ABT9YM49_9BACI</name>
<dbReference type="Gene3D" id="3.40.190.290">
    <property type="match status" value="1"/>
</dbReference>
<evidence type="ECO:0000259" key="5">
    <source>
        <dbReference type="PROSITE" id="PS50931"/>
    </source>
</evidence>
<keyword evidence="2" id="KW-0805">Transcription regulation</keyword>
<dbReference type="SUPFAM" id="SSF53850">
    <property type="entry name" value="Periplasmic binding protein-like II"/>
    <property type="match status" value="1"/>
</dbReference>
<keyword evidence="4" id="KW-0804">Transcription</keyword>
<evidence type="ECO:0000256" key="1">
    <source>
        <dbReference type="ARBA" id="ARBA00009437"/>
    </source>
</evidence>
<accession>A0ABT9YM49</accession>
<dbReference type="Pfam" id="PF00126">
    <property type="entry name" value="HTH_1"/>
    <property type="match status" value="1"/>
</dbReference>
<evidence type="ECO:0000313" key="7">
    <source>
        <dbReference type="Proteomes" id="UP001225034"/>
    </source>
</evidence>
<evidence type="ECO:0000256" key="4">
    <source>
        <dbReference type="ARBA" id="ARBA00023163"/>
    </source>
</evidence>
<dbReference type="SUPFAM" id="SSF46785">
    <property type="entry name" value="Winged helix' DNA-binding domain"/>
    <property type="match status" value="1"/>
</dbReference>
<dbReference type="InterPro" id="IPR005119">
    <property type="entry name" value="LysR_subst-bd"/>
</dbReference>
<keyword evidence="3 6" id="KW-0238">DNA-binding</keyword>
<dbReference type="CDD" id="cd05466">
    <property type="entry name" value="PBP2_LTTR_substrate"/>
    <property type="match status" value="1"/>
</dbReference>
<dbReference type="InterPro" id="IPR036388">
    <property type="entry name" value="WH-like_DNA-bd_sf"/>
</dbReference>
<dbReference type="Gene3D" id="1.10.10.10">
    <property type="entry name" value="Winged helix-like DNA-binding domain superfamily/Winged helix DNA-binding domain"/>
    <property type="match status" value="1"/>
</dbReference>
<protein>
    <submittedName>
        <fullName evidence="6">DNA-binding transcriptional LysR family regulator</fullName>
    </submittedName>
</protein>
<organism evidence="6 7">
    <name type="scientific">Alkalicoccobacillus murimartini</name>
    <dbReference type="NCBI Taxonomy" id="171685"/>
    <lineage>
        <taxon>Bacteria</taxon>
        <taxon>Bacillati</taxon>
        <taxon>Bacillota</taxon>
        <taxon>Bacilli</taxon>
        <taxon>Bacillales</taxon>
        <taxon>Bacillaceae</taxon>
        <taxon>Alkalicoccobacillus</taxon>
    </lineage>
</organism>
<evidence type="ECO:0000313" key="6">
    <source>
        <dbReference type="EMBL" id="MDQ0208576.1"/>
    </source>
</evidence>
<dbReference type="PANTHER" id="PTHR30126">
    <property type="entry name" value="HTH-TYPE TRANSCRIPTIONAL REGULATOR"/>
    <property type="match status" value="1"/>
</dbReference>
<dbReference type="GO" id="GO:0003677">
    <property type="term" value="F:DNA binding"/>
    <property type="evidence" value="ECO:0007669"/>
    <property type="project" value="UniProtKB-KW"/>
</dbReference>
<comment type="caution">
    <text evidence="6">The sequence shown here is derived from an EMBL/GenBank/DDBJ whole genome shotgun (WGS) entry which is preliminary data.</text>
</comment>
<keyword evidence="7" id="KW-1185">Reference proteome</keyword>
<evidence type="ECO:0000256" key="2">
    <source>
        <dbReference type="ARBA" id="ARBA00023015"/>
    </source>
</evidence>
<dbReference type="RefSeq" id="WP_306984745.1">
    <property type="nucleotide sequence ID" value="NZ_JAUSUA010000006.1"/>
</dbReference>
<evidence type="ECO:0000256" key="3">
    <source>
        <dbReference type="ARBA" id="ARBA00023125"/>
    </source>
</evidence>
<dbReference type="PROSITE" id="PS50931">
    <property type="entry name" value="HTH_LYSR"/>
    <property type="match status" value="1"/>
</dbReference>
<dbReference type="PANTHER" id="PTHR30126:SF64">
    <property type="entry name" value="HTH-TYPE TRANSCRIPTIONAL REGULATOR CITR"/>
    <property type="match status" value="1"/>
</dbReference>
<dbReference type="Proteomes" id="UP001225034">
    <property type="component" value="Unassembled WGS sequence"/>
</dbReference>
<comment type="similarity">
    <text evidence="1">Belongs to the LysR transcriptional regulatory family.</text>
</comment>
<dbReference type="Pfam" id="PF03466">
    <property type="entry name" value="LysR_substrate"/>
    <property type="match status" value="1"/>
</dbReference>
<reference evidence="6 7" key="1">
    <citation type="submission" date="2023-07" db="EMBL/GenBank/DDBJ databases">
        <title>Genomic Encyclopedia of Type Strains, Phase IV (KMG-IV): sequencing the most valuable type-strain genomes for metagenomic binning, comparative biology and taxonomic classification.</title>
        <authorList>
            <person name="Goeker M."/>
        </authorList>
    </citation>
    <scope>NUCLEOTIDE SEQUENCE [LARGE SCALE GENOMIC DNA]</scope>
    <source>
        <strain evidence="6 7">DSM 19154</strain>
    </source>
</reference>
<feature type="domain" description="HTH lysR-type" evidence="5">
    <location>
        <begin position="1"/>
        <end position="61"/>
    </location>
</feature>